<gene>
    <name evidence="1" type="ORF">NQ317_001858</name>
</gene>
<protein>
    <submittedName>
        <fullName evidence="1">Uncharacterized protein</fullName>
    </submittedName>
</protein>
<accession>A0ABQ9JYX5</accession>
<dbReference type="Proteomes" id="UP001162164">
    <property type="component" value="Unassembled WGS sequence"/>
</dbReference>
<comment type="caution">
    <text evidence="1">The sequence shown here is derived from an EMBL/GenBank/DDBJ whole genome shotgun (WGS) entry which is preliminary data.</text>
</comment>
<proteinExistence type="predicted"/>
<name>A0ABQ9JYX5_9CUCU</name>
<organism evidence="1 2">
    <name type="scientific">Molorchus minor</name>
    <dbReference type="NCBI Taxonomy" id="1323400"/>
    <lineage>
        <taxon>Eukaryota</taxon>
        <taxon>Metazoa</taxon>
        <taxon>Ecdysozoa</taxon>
        <taxon>Arthropoda</taxon>
        <taxon>Hexapoda</taxon>
        <taxon>Insecta</taxon>
        <taxon>Pterygota</taxon>
        <taxon>Neoptera</taxon>
        <taxon>Endopterygota</taxon>
        <taxon>Coleoptera</taxon>
        <taxon>Polyphaga</taxon>
        <taxon>Cucujiformia</taxon>
        <taxon>Chrysomeloidea</taxon>
        <taxon>Cerambycidae</taxon>
        <taxon>Lamiinae</taxon>
        <taxon>Monochamini</taxon>
        <taxon>Molorchus</taxon>
    </lineage>
</organism>
<reference evidence="1" key="1">
    <citation type="journal article" date="2023" name="Insect Mol. Biol.">
        <title>Genome sequencing provides insights into the evolution of gene families encoding plant cell wall-degrading enzymes in longhorned beetles.</title>
        <authorList>
            <person name="Shin N.R."/>
            <person name="Okamura Y."/>
            <person name="Kirsch R."/>
            <person name="Pauchet Y."/>
        </authorList>
    </citation>
    <scope>NUCLEOTIDE SEQUENCE</scope>
    <source>
        <strain evidence="1">MMC_N1</strain>
    </source>
</reference>
<sequence>MVPLEPRKPTSVKTIYNALGFGPRCVGCPPRYCDDDSSIIHGYCCGCRKTSEDLPIRCNPSMVCPINIYELCEQYNYMLGEYFLRSFCHTFIPYTLIGQFEATLLASVRDGFSYIGIKFEKDKDLKQFVFVIEVCFRYKIGGKQQTT</sequence>
<dbReference type="EMBL" id="JAPWTJ010000094">
    <property type="protein sequence ID" value="KAJ8983114.1"/>
    <property type="molecule type" value="Genomic_DNA"/>
</dbReference>
<keyword evidence="2" id="KW-1185">Reference proteome</keyword>
<evidence type="ECO:0000313" key="1">
    <source>
        <dbReference type="EMBL" id="KAJ8983114.1"/>
    </source>
</evidence>
<evidence type="ECO:0000313" key="2">
    <source>
        <dbReference type="Proteomes" id="UP001162164"/>
    </source>
</evidence>